<dbReference type="OrthoDB" id="192748at2759"/>
<dbReference type="KEGG" id="gtr:GLOTRDRAFT_111327"/>
<keyword evidence="1" id="KW-0472">Membrane</keyword>
<dbReference type="EMBL" id="KB469303">
    <property type="protein sequence ID" value="EPQ54584.1"/>
    <property type="molecule type" value="Genomic_DNA"/>
</dbReference>
<dbReference type="Proteomes" id="UP000030669">
    <property type="component" value="Unassembled WGS sequence"/>
</dbReference>
<feature type="transmembrane region" description="Helical" evidence="1">
    <location>
        <begin position="56"/>
        <end position="74"/>
    </location>
</feature>
<organism evidence="2 3">
    <name type="scientific">Gloeophyllum trabeum (strain ATCC 11539 / FP-39264 / Madison 617)</name>
    <name type="common">Brown rot fungus</name>
    <dbReference type="NCBI Taxonomy" id="670483"/>
    <lineage>
        <taxon>Eukaryota</taxon>
        <taxon>Fungi</taxon>
        <taxon>Dikarya</taxon>
        <taxon>Basidiomycota</taxon>
        <taxon>Agaricomycotina</taxon>
        <taxon>Agaricomycetes</taxon>
        <taxon>Gloeophyllales</taxon>
        <taxon>Gloeophyllaceae</taxon>
        <taxon>Gloeophyllum</taxon>
    </lineage>
</organism>
<name>S7RP56_GLOTA</name>
<sequence length="127" mass="14525">MHRYARANLRLQGFFKVPRRASSGSALKEHASRHNGDVPKEPQPLLKAPWWHRAAFWLRVTLVPGFLVYSVFYADWGEGDHVFRPPRKWLEQQKAAFFNLSPEERKLVETDMAESPAAPAADAPTKS</sequence>
<dbReference type="RefSeq" id="XP_007866867.1">
    <property type="nucleotide sequence ID" value="XM_007868676.1"/>
</dbReference>
<dbReference type="HOGENOM" id="CLU_1970793_0_0_1"/>
<keyword evidence="3" id="KW-1185">Reference proteome</keyword>
<gene>
    <name evidence="2" type="ORF">GLOTRDRAFT_111327</name>
</gene>
<keyword evidence="1" id="KW-0812">Transmembrane</keyword>
<proteinExistence type="predicted"/>
<reference evidence="2 3" key="1">
    <citation type="journal article" date="2012" name="Science">
        <title>The Paleozoic origin of enzymatic lignin decomposition reconstructed from 31 fungal genomes.</title>
        <authorList>
            <person name="Floudas D."/>
            <person name="Binder M."/>
            <person name="Riley R."/>
            <person name="Barry K."/>
            <person name="Blanchette R.A."/>
            <person name="Henrissat B."/>
            <person name="Martinez A.T."/>
            <person name="Otillar R."/>
            <person name="Spatafora J.W."/>
            <person name="Yadav J.S."/>
            <person name="Aerts A."/>
            <person name="Benoit I."/>
            <person name="Boyd A."/>
            <person name="Carlson A."/>
            <person name="Copeland A."/>
            <person name="Coutinho P.M."/>
            <person name="de Vries R.P."/>
            <person name="Ferreira P."/>
            <person name="Findley K."/>
            <person name="Foster B."/>
            <person name="Gaskell J."/>
            <person name="Glotzer D."/>
            <person name="Gorecki P."/>
            <person name="Heitman J."/>
            <person name="Hesse C."/>
            <person name="Hori C."/>
            <person name="Igarashi K."/>
            <person name="Jurgens J.A."/>
            <person name="Kallen N."/>
            <person name="Kersten P."/>
            <person name="Kohler A."/>
            <person name="Kuees U."/>
            <person name="Kumar T.K.A."/>
            <person name="Kuo A."/>
            <person name="LaButti K."/>
            <person name="Larrondo L.F."/>
            <person name="Lindquist E."/>
            <person name="Ling A."/>
            <person name="Lombard V."/>
            <person name="Lucas S."/>
            <person name="Lundell T."/>
            <person name="Martin R."/>
            <person name="McLaughlin D.J."/>
            <person name="Morgenstern I."/>
            <person name="Morin E."/>
            <person name="Murat C."/>
            <person name="Nagy L.G."/>
            <person name="Nolan M."/>
            <person name="Ohm R.A."/>
            <person name="Patyshakuliyeva A."/>
            <person name="Rokas A."/>
            <person name="Ruiz-Duenas F.J."/>
            <person name="Sabat G."/>
            <person name="Salamov A."/>
            <person name="Samejima M."/>
            <person name="Schmutz J."/>
            <person name="Slot J.C."/>
            <person name="St John F."/>
            <person name="Stenlid J."/>
            <person name="Sun H."/>
            <person name="Sun S."/>
            <person name="Syed K."/>
            <person name="Tsang A."/>
            <person name="Wiebenga A."/>
            <person name="Young D."/>
            <person name="Pisabarro A."/>
            <person name="Eastwood D.C."/>
            <person name="Martin F."/>
            <person name="Cullen D."/>
            <person name="Grigoriev I.V."/>
            <person name="Hibbett D.S."/>
        </authorList>
    </citation>
    <scope>NUCLEOTIDE SEQUENCE [LARGE SCALE GENOMIC DNA]</scope>
    <source>
        <strain evidence="2 3">ATCC 11539</strain>
    </source>
</reference>
<dbReference type="eggNOG" id="ENOG502RDPR">
    <property type="taxonomic scope" value="Eukaryota"/>
</dbReference>
<dbReference type="AlphaFoldDB" id="S7RP56"/>
<evidence type="ECO:0000313" key="3">
    <source>
        <dbReference type="Proteomes" id="UP000030669"/>
    </source>
</evidence>
<keyword evidence="1" id="KW-1133">Transmembrane helix</keyword>
<evidence type="ECO:0000313" key="2">
    <source>
        <dbReference type="EMBL" id="EPQ54584.1"/>
    </source>
</evidence>
<dbReference type="GeneID" id="19299375"/>
<dbReference type="OMA" id="PARRWMD"/>
<protein>
    <submittedName>
        <fullName evidence="2">Uncharacterized protein</fullName>
    </submittedName>
</protein>
<accession>S7RP56</accession>
<evidence type="ECO:0000256" key="1">
    <source>
        <dbReference type="SAM" id="Phobius"/>
    </source>
</evidence>